<accession>A0ABY9TLG2</accession>
<feature type="transmembrane region" description="Helical" evidence="1">
    <location>
        <begin position="51"/>
        <end position="72"/>
    </location>
</feature>
<feature type="transmembrane region" description="Helical" evidence="1">
    <location>
        <begin position="13"/>
        <end position="31"/>
    </location>
</feature>
<evidence type="ECO:0000256" key="1">
    <source>
        <dbReference type="SAM" id="Phobius"/>
    </source>
</evidence>
<keyword evidence="3" id="KW-1185">Reference proteome</keyword>
<evidence type="ECO:0000313" key="3">
    <source>
        <dbReference type="Proteomes" id="UP001248581"/>
    </source>
</evidence>
<keyword evidence="1" id="KW-0812">Transmembrane</keyword>
<keyword evidence="1" id="KW-1133">Transmembrane helix</keyword>
<proteinExistence type="predicted"/>
<evidence type="ECO:0000313" key="2">
    <source>
        <dbReference type="EMBL" id="WNC68614.1"/>
    </source>
</evidence>
<keyword evidence="1" id="KW-0472">Membrane</keyword>
<dbReference type="RefSeq" id="WP_348387768.1">
    <property type="nucleotide sequence ID" value="NZ_CP134146.1"/>
</dbReference>
<dbReference type="EMBL" id="CP134146">
    <property type="protein sequence ID" value="WNC68614.1"/>
    <property type="molecule type" value="Genomic_DNA"/>
</dbReference>
<name>A0ABY9TLG2_9GAMM</name>
<sequence>MKKELTDIFEVDSVLKTLVLCILTIGSYLIYKLYRFSNQINEHTELKISKYFILTTVILFGISLASLIYGLVNLHDLSIFKSSIVIHLVSSVFDVTWIVMVRNRINQISGSSKGDILWLNPFITSFFHVIYMQHKINQSLVKAAI</sequence>
<dbReference type="Proteomes" id="UP001248581">
    <property type="component" value="Chromosome"/>
</dbReference>
<feature type="transmembrane region" description="Helical" evidence="1">
    <location>
        <begin position="84"/>
        <end position="101"/>
    </location>
</feature>
<evidence type="ECO:0008006" key="4">
    <source>
        <dbReference type="Google" id="ProtNLM"/>
    </source>
</evidence>
<gene>
    <name evidence="2" type="ORF">RI845_00355</name>
</gene>
<reference evidence="3" key="1">
    <citation type="submission" date="2023-09" db="EMBL/GenBank/DDBJ databases">
        <authorList>
            <person name="Li S."/>
            <person name="Li X."/>
            <person name="Zhang C."/>
            <person name="Zhao Z."/>
        </authorList>
    </citation>
    <scope>NUCLEOTIDE SEQUENCE [LARGE SCALE GENOMIC DNA]</scope>
    <source>
        <strain evidence="3">SQ345</strain>
    </source>
</reference>
<organism evidence="2 3">
    <name type="scientific">Thalassotalea nanhaiensis</name>
    <dbReference type="NCBI Taxonomy" id="3065648"/>
    <lineage>
        <taxon>Bacteria</taxon>
        <taxon>Pseudomonadati</taxon>
        <taxon>Pseudomonadota</taxon>
        <taxon>Gammaproteobacteria</taxon>
        <taxon>Alteromonadales</taxon>
        <taxon>Colwelliaceae</taxon>
        <taxon>Thalassotalea</taxon>
    </lineage>
</organism>
<protein>
    <recommendedName>
        <fullName evidence="4">DUF4234 domain-containing protein</fullName>
    </recommendedName>
</protein>